<feature type="active site" description="Proton acceptor; for dehydratase activity" evidence="7">
    <location>
        <position position="952"/>
    </location>
</feature>
<dbReference type="SUPFAM" id="SSF47336">
    <property type="entry name" value="ACP-like"/>
    <property type="match status" value="1"/>
</dbReference>
<feature type="domain" description="Ketosynthase family 3 (KS3)" evidence="10">
    <location>
        <begin position="33"/>
        <end position="458"/>
    </location>
</feature>
<dbReference type="InterPro" id="IPR020806">
    <property type="entry name" value="PKS_PP-bd"/>
</dbReference>
<dbReference type="SMART" id="SM00825">
    <property type="entry name" value="PKS_KS"/>
    <property type="match status" value="1"/>
</dbReference>
<comment type="similarity">
    <text evidence="2">Belongs to the short-chain dehydrogenases/reductases (SDR) family.</text>
</comment>
<comment type="caution">
    <text evidence="12">The sequence shown here is derived from an EMBL/GenBank/DDBJ whole genome shotgun (WGS) entry which is preliminary data.</text>
</comment>
<dbReference type="InterPro" id="IPR016036">
    <property type="entry name" value="Malonyl_transacylase_ACP-bd"/>
</dbReference>
<dbReference type="GO" id="GO:0004315">
    <property type="term" value="F:3-oxoacyl-[acyl-carrier-protein] synthase activity"/>
    <property type="evidence" value="ECO:0007669"/>
    <property type="project" value="InterPro"/>
</dbReference>
<evidence type="ECO:0000256" key="1">
    <source>
        <dbReference type="ARBA" id="ARBA00005194"/>
    </source>
</evidence>
<evidence type="ECO:0000256" key="5">
    <source>
        <dbReference type="ARBA" id="ARBA00022679"/>
    </source>
</evidence>
<dbReference type="InterPro" id="IPR049900">
    <property type="entry name" value="PKS_mFAS_DH"/>
</dbReference>
<dbReference type="Pfam" id="PF00550">
    <property type="entry name" value="PP-binding"/>
    <property type="match status" value="1"/>
</dbReference>
<dbReference type="InterPro" id="IPR049552">
    <property type="entry name" value="PKS_DH_N"/>
</dbReference>
<sequence length="1780" mass="192834">MTESEKQQALMRRALDELRELRGQLAHYQQAAHEPIAVLAIGCRFPGACDSPEALWRFLAEGKNARGEVPEQRWSLAEYYAESAQTPGKISSRYGAFLSDIDRFDADFFAIAVREAEQMDPQQRLLLETSWQAFERAGIHPKALRNSRSGVYIGCMTQEYAELIKDDSAIDVHTGTGNAPSILAGRLAYYYGMQGPAMVIDTACSSSLLAVHLAVKSLRGNEIDMALVGGVNLQLSPRAAITESQAMMLAADGLCKTFDAKADGIGRGDGVGLVVLKRLSDALAAGDPICAVIKGSAANHDGRSSGLTVPSERAQEAVLKAALADALLTAADVGYIEAHGTGTALGDPIEVGALNSVLGGGRAAANPLYIGSLKTNFGHMEGAAGIAGLIKAVLMLQQRMRVPHLNFSTPSAHIPWQAIPLKVATKFEAWQVEEGQTRIAGVSAFGLSGTNVHVLLAEAPTRNAEHPVERGRGLALKLSANSEASLTALAAAYQHWLAAHDADLHAVCYRAAVSRADLKHRALIVAADRQQIEQALSALATGRDDGRLYRSGQGRQKPKLAMVFSGQGSQYPGMAQDLYRRWPVFRQTIDQCAEYLQKSLPIPLQQLLFDGSDAQLQQTCYAQPAIFAVDYALFRLWQSWGIEPDAVMGHSLGEYVAACVAGVFNLEQAISLVVARAQLMQQAPSGGAMLAVAASREGLNALLAANWPELDIAAVNSPRHCVLAGSSVLIEQARQYFSESAIQCTLLAVSHAFHSRMMEPVLPALRRIFEQAAYGKAFMPLVSNVTGRIIGDDIVWADYWLQHCRQPVAFADNVGALRQLGCDVFLECGAKPVLAPMLSANAIEAERIFASLQPKQADSVLHCAARLYTGGFDLNWQAIFGDAPNVYCPPLPVYPFSGKRYWLPDSALKNRRVETTQTLSPLLSKRLALADSESVYFETWLAPREQAYLSEHQVFGRLLAPFAVLLEILFEVGQQLSKSSALALKNLRIERPLLLSRDSETQLQIKAKAVGGHYQLGIFSRLDAAGWHRHISAETDVCMSFKDFEAPAAGDERQSLAADKLYRQFRQKDIVYGETFKVLESIEIAGQTVFAGFKPRACEPGHLLHPAIWDGCLQTAGIAVGETVGDETWLPIAVERIDFYRPLEFGGSCLARLSSRTDRACQVDVILKDRDNLTLAMQGVSFQPLAKQALAVAADQRPEDWLCRPGWTLLADTDLTEQPAGEHVLCIGTATANRLLAKLRTQVVGLSLMSPEQLRDSGYWRDFSPSSTSLHLVYCAEDFLGEEDSSVCLGFLTLVQTLEIRNIAAKVTLLTRGGAVIDLEAVCPKQSACVALLKTAALEFPQRIWQALDVDAIDTAENGKLARLLSGISGEQQLALRGGQCYAARLLPWRPENRAALTIAADKTYLVTGGSGALGFAVVEWLVEHGADSVLIASRKGLTAIDPLKLQALAAQGAKIIGVAADLAQAEGVSALMAQLQSLPPLAGIVHAAGALSDASLLKMNQADFERPWRAKVSTLRFLDQSFPELAFFAVFSSLAALTGAPGQGNYAAANAYTDALMLNRKHQGLAALTINWGGWSGEGMLAGAAEAMAEKGLALIQPRQGLALFERLLTEDLPQAAVMPVDWPAFFAALPFEVPNYYRTMAANEAGHDTQSESLIQQWRQSDAARRPALLEQAVRQGIAQVLRNPESLGLAPRQRLFDIGFDSLLAMELSRKLGQTLELRLASTMLFDYPTIEALLAYLSQQLATEFGAEEEPLSDNLDDFSEQQLSALLERRLAAMD</sequence>
<dbReference type="SMART" id="SM00822">
    <property type="entry name" value="PKS_KR"/>
    <property type="match status" value="1"/>
</dbReference>
<reference evidence="13" key="1">
    <citation type="submission" date="2016-03" db="EMBL/GenBank/DDBJ databases">
        <authorList>
            <person name="Heylen K."/>
            <person name="De Vos P."/>
            <person name="Vekeman B."/>
        </authorList>
    </citation>
    <scope>NUCLEOTIDE SEQUENCE [LARGE SCALE GENOMIC DNA]</scope>
    <source>
        <strain evidence="13">R-45383</strain>
    </source>
</reference>
<name>A0A177NSV7_9GAMM</name>
<comment type="pathway">
    <text evidence="1">Lipid metabolism; fatty acid biosynthesis.</text>
</comment>
<feature type="domain" description="PKS/mFAS DH" evidence="11">
    <location>
        <begin position="920"/>
        <end position="1191"/>
    </location>
</feature>
<evidence type="ECO:0000313" key="13">
    <source>
        <dbReference type="Proteomes" id="UP000077628"/>
    </source>
</evidence>
<dbReference type="InterPro" id="IPR014043">
    <property type="entry name" value="Acyl_transferase_dom"/>
</dbReference>
<keyword evidence="4" id="KW-0597">Phosphoprotein</keyword>
<dbReference type="InterPro" id="IPR036736">
    <property type="entry name" value="ACP-like_sf"/>
</dbReference>
<dbReference type="SMART" id="SM00823">
    <property type="entry name" value="PKS_PP"/>
    <property type="match status" value="1"/>
</dbReference>
<dbReference type="PANTHER" id="PTHR43775:SF37">
    <property type="entry name" value="SI:DKEY-61P9.11"/>
    <property type="match status" value="1"/>
</dbReference>
<dbReference type="Pfam" id="PF16197">
    <property type="entry name" value="KAsynt_C_assoc"/>
    <property type="match status" value="1"/>
</dbReference>
<dbReference type="Pfam" id="PF08659">
    <property type="entry name" value="KR"/>
    <property type="match status" value="1"/>
</dbReference>
<evidence type="ECO:0000256" key="6">
    <source>
        <dbReference type="ARBA" id="ARBA00054155"/>
    </source>
</evidence>
<dbReference type="InterPro" id="IPR049551">
    <property type="entry name" value="PKS_DH_C"/>
</dbReference>
<dbReference type="InterPro" id="IPR050091">
    <property type="entry name" value="PKS_NRPS_Biosynth_Enz"/>
</dbReference>
<dbReference type="FunFam" id="3.40.366.10:FF:000002">
    <property type="entry name" value="Probable polyketide synthase 2"/>
    <property type="match status" value="1"/>
</dbReference>
<dbReference type="Gene3D" id="3.10.129.110">
    <property type="entry name" value="Polyketide synthase dehydratase"/>
    <property type="match status" value="1"/>
</dbReference>
<evidence type="ECO:0000256" key="7">
    <source>
        <dbReference type="PROSITE-ProRule" id="PRU01363"/>
    </source>
</evidence>
<evidence type="ECO:0000313" key="12">
    <source>
        <dbReference type="EMBL" id="OAI20942.1"/>
    </source>
</evidence>
<dbReference type="InterPro" id="IPR013968">
    <property type="entry name" value="PKS_KR"/>
</dbReference>
<keyword evidence="8" id="KW-0175">Coiled coil</keyword>
<dbReference type="SMART" id="SM00827">
    <property type="entry name" value="PKS_AT"/>
    <property type="match status" value="1"/>
</dbReference>
<dbReference type="PROSITE" id="PS50075">
    <property type="entry name" value="CARRIER"/>
    <property type="match status" value="1"/>
</dbReference>
<dbReference type="InterPro" id="IPR018201">
    <property type="entry name" value="Ketoacyl_synth_AS"/>
</dbReference>
<dbReference type="InterPro" id="IPR020841">
    <property type="entry name" value="PKS_Beta-ketoAc_synthase_dom"/>
</dbReference>
<dbReference type="UniPathway" id="UPA00094"/>
<evidence type="ECO:0000256" key="3">
    <source>
        <dbReference type="ARBA" id="ARBA00022450"/>
    </source>
</evidence>
<keyword evidence="13" id="KW-1185">Reference proteome</keyword>
<gene>
    <name evidence="12" type="ORF">A1355_23665</name>
</gene>
<organism evidence="12 13">
    <name type="scientific">Methylomonas koyamae</name>
    <dbReference type="NCBI Taxonomy" id="702114"/>
    <lineage>
        <taxon>Bacteria</taxon>
        <taxon>Pseudomonadati</taxon>
        <taxon>Pseudomonadota</taxon>
        <taxon>Gammaproteobacteria</taxon>
        <taxon>Methylococcales</taxon>
        <taxon>Methylococcaceae</taxon>
        <taxon>Methylomonas</taxon>
    </lineage>
</organism>
<evidence type="ECO:0000256" key="8">
    <source>
        <dbReference type="SAM" id="Coils"/>
    </source>
</evidence>
<dbReference type="Gene3D" id="3.40.50.720">
    <property type="entry name" value="NAD(P)-binding Rossmann-like Domain"/>
    <property type="match status" value="1"/>
</dbReference>
<accession>A0A177NSV7</accession>
<dbReference type="SUPFAM" id="SSF51735">
    <property type="entry name" value="NAD(P)-binding Rossmann-fold domains"/>
    <property type="match status" value="2"/>
</dbReference>
<evidence type="ECO:0000256" key="4">
    <source>
        <dbReference type="ARBA" id="ARBA00022553"/>
    </source>
</evidence>
<dbReference type="InterPro" id="IPR057326">
    <property type="entry name" value="KR_dom"/>
</dbReference>
<dbReference type="Pfam" id="PF00698">
    <property type="entry name" value="Acyl_transf_1"/>
    <property type="match status" value="1"/>
</dbReference>
<evidence type="ECO:0000259" key="9">
    <source>
        <dbReference type="PROSITE" id="PS50075"/>
    </source>
</evidence>
<dbReference type="GO" id="GO:0006633">
    <property type="term" value="P:fatty acid biosynthetic process"/>
    <property type="evidence" value="ECO:0007669"/>
    <property type="project" value="UniProtKB-UniPathway"/>
</dbReference>
<dbReference type="RefSeq" id="WP_064027209.1">
    <property type="nucleotide sequence ID" value="NZ_LUUK01000115.1"/>
</dbReference>
<dbReference type="PANTHER" id="PTHR43775">
    <property type="entry name" value="FATTY ACID SYNTHASE"/>
    <property type="match status" value="1"/>
</dbReference>
<dbReference type="InterPro" id="IPR036291">
    <property type="entry name" value="NAD(P)-bd_dom_sf"/>
</dbReference>
<dbReference type="PROSITE" id="PS00606">
    <property type="entry name" value="KS3_1"/>
    <property type="match status" value="1"/>
</dbReference>
<dbReference type="Pfam" id="PF14765">
    <property type="entry name" value="PS-DH"/>
    <property type="match status" value="1"/>
</dbReference>
<dbReference type="GO" id="GO:0004312">
    <property type="term" value="F:fatty acid synthase activity"/>
    <property type="evidence" value="ECO:0007669"/>
    <property type="project" value="TreeGrafter"/>
</dbReference>
<feature type="region of interest" description="N-terminal hotdog fold" evidence="7">
    <location>
        <begin position="920"/>
        <end position="1042"/>
    </location>
</feature>
<dbReference type="InterPro" id="IPR009081">
    <property type="entry name" value="PP-bd_ACP"/>
</dbReference>
<keyword evidence="5" id="KW-0808">Transferase</keyword>
<dbReference type="PROSITE" id="PS00012">
    <property type="entry name" value="PHOSPHOPANTETHEINE"/>
    <property type="match status" value="1"/>
</dbReference>
<dbReference type="SUPFAM" id="SSF52151">
    <property type="entry name" value="FabD/lysophospholipase-like"/>
    <property type="match status" value="1"/>
</dbReference>
<dbReference type="SUPFAM" id="SSF53901">
    <property type="entry name" value="Thiolase-like"/>
    <property type="match status" value="1"/>
</dbReference>
<evidence type="ECO:0000256" key="2">
    <source>
        <dbReference type="ARBA" id="ARBA00006484"/>
    </source>
</evidence>
<comment type="function">
    <text evidence="6">Involved in production of the polyketide antibiotic thailandamide.</text>
</comment>
<feature type="domain" description="Carrier" evidence="9">
    <location>
        <begin position="1670"/>
        <end position="1745"/>
    </location>
</feature>
<dbReference type="InterPro" id="IPR032821">
    <property type="entry name" value="PKS_assoc"/>
</dbReference>
<dbReference type="PROSITE" id="PS52019">
    <property type="entry name" value="PKS_MFAS_DH"/>
    <property type="match status" value="1"/>
</dbReference>
<keyword evidence="3" id="KW-0596">Phosphopantetheine</keyword>
<dbReference type="InterPro" id="IPR014030">
    <property type="entry name" value="Ketoacyl_synth_N"/>
</dbReference>
<dbReference type="Gene3D" id="3.30.70.3290">
    <property type="match status" value="1"/>
</dbReference>
<proteinExistence type="inferred from homology"/>
<dbReference type="CDD" id="cd08955">
    <property type="entry name" value="KR_2_FAS_SDR_x"/>
    <property type="match status" value="1"/>
</dbReference>
<dbReference type="InterPro" id="IPR016035">
    <property type="entry name" value="Acyl_Trfase/lysoPLipase"/>
</dbReference>
<dbReference type="OrthoDB" id="9778690at2"/>
<dbReference type="Pfam" id="PF21089">
    <property type="entry name" value="PKS_DH_N"/>
    <property type="match status" value="1"/>
</dbReference>
<dbReference type="SMART" id="SM01294">
    <property type="entry name" value="PKS_PP_betabranch"/>
    <property type="match status" value="1"/>
</dbReference>
<dbReference type="STRING" id="702114.A1355_23665"/>
<dbReference type="Pfam" id="PF00109">
    <property type="entry name" value="ketoacyl-synt"/>
    <property type="match status" value="1"/>
</dbReference>
<dbReference type="Gene3D" id="3.40.47.10">
    <property type="match status" value="1"/>
</dbReference>
<dbReference type="Gene3D" id="1.10.1200.10">
    <property type="entry name" value="ACP-like"/>
    <property type="match status" value="1"/>
</dbReference>
<dbReference type="CDD" id="cd00833">
    <property type="entry name" value="PKS"/>
    <property type="match status" value="1"/>
</dbReference>
<protein>
    <submittedName>
        <fullName evidence="12">Uncharacterized protein</fullName>
    </submittedName>
</protein>
<dbReference type="FunFam" id="3.40.47.10:FF:000019">
    <property type="entry name" value="Polyketide synthase type I"/>
    <property type="match status" value="1"/>
</dbReference>
<dbReference type="InterPro" id="IPR014031">
    <property type="entry name" value="Ketoacyl_synth_C"/>
</dbReference>
<dbReference type="GO" id="GO:0031177">
    <property type="term" value="F:phosphopantetheine binding"/>
    <property type="evidence" value="ECO:0007669"/>
    <property type="project" value="InterPro"/>
</dbReference>
<evidence type="ECO:0000259" key="10">
    <source>
        <dbReference type="PROSITE" id="PS52004"/>
    </source>
</evidence>
<dbReference type="InterPro" id="IPR042104">
    <property type="entry name" value="PKS_dehydratase_sf"/>
</dbReference>
<dbReference type="InterPro" id="IPR016039">
    <property type="entry name" value="Thiolase-like"/>
</dbReference>
<dbReference type="Pfam" id="PF02801">
    <property type="entry name" value="Ketoacyl-synt_C"/>
    <property type="match status" value="1"/>
</dbReference>
<evidence type="ECO:0000259" key="11">
    <source>
        <dbReference type="PROSITE" id="PS52019"/>
    </source>
</evidence>
<feature type="region of interest" description="C-terminal hotdog fold" evidence="7">
    <location>
        <begin position="1053"/>
        <end position="1191"/>
    </location>
</feature>
<feature type="coiled-coil region" evidence="8">
    <location>
        <begin position="1"/>
        <end position="31"/>
    </location>
</feature>
<dbReference type="InterPro" id="IPR001227">
    <property type="entry name" value="Ac_transferase_dom_sf"/>
</dbReference>
<dbReference type="InterPro" id="IPR006162">
    <property type="entry name" value="Ppantetheine_attach_site"/>
</dbReference>
<dbReference type="InterPro" id="IPR020807">
    <property type="entry name" value="PKS_DH"/>
</dbReference>
<dbReference type="Gene3D" id="3.40.366.10">
    <property type="entry name" value="Malonyl-Coenzyme A Acyl Carrier Protein, domain 2"/>
    <property type="match status" value="1"/>
</dbReference>
<dbReference type="PROSITE" id="PS52004">
    <property type="entry name" value="KS3_2"/>
    <property type="match status" value="1"/>
</dbReference>
<dbReference type="SMART" id="SM00826">
    <property type="entry name" value="PKS_DH"/>
    <property type="match status" value="1"/>
</dbReference>
<dbReference type="Proteomes" id="UP000077628">
    <property type="component" value="Unassembled WGS sequence"/>
</dbReference>
<feature type="active site" description="Proton donor; for dehydratase activity" evidence="7">
    <location>
        <position position="1110"/>
    </location>
</feature>
<dbReference type="SUPFAM" id="SSF55048">
    <property type="entry name" value="Probable ACP-binding domain of malonyl-CoA ACP transacylase"/>
    <property type="match status" value="1"/>
</dbReference>
<dbReference type="EMBL" id="LUUK01000115">
    <property type="protein sequence ID" value="OAI20942.1"/>
    <property type="molecule type" value="Genomic_DNA"/>
</dbReference>